<evidence type="ECO:0000313" key="1">
    <source>
        <dbReference type="EMBL" id="TNV85420.1"/>
    </source>
</evidence>
<protein>
    <submittedName>
        <fullName evidence="1">Uncharacterized protein</fullName>
    </submittedName>
</protein>
<dbReference type="EMBL" id="RRYP01001845">
    <property type="protein sequence ID" value="TNV85420.1"/>
    <property type="molecule type" value="Genomic_DNA"/>
</dbReference>
<gene>
    <name evidence="1" type="ORF">FGO68_gene522</name>
</gene>
<dbReference type="Proteomes" id="UP000785679">
    <property type="component" value="Unassembled WGS sequence"/>
</dbReference>
<name>A0A8J8P3Z5_HALGN</name>
<evidence type="ECO:0000313" key="2">
    <source>
        <dbReference type="Proteomes" id="UP000785679"/>
    </source>
</evidence>
<organism evidence="1 2">
    <name type="scientific">Halteria grandinella</name>
    <dbReference type="NCBI Taxonomy" id="5974"/>
    <lineage>
        <taxon>Eukaryota</taxon>
        <taxon>Sar</taxon>
        <taxon>Alveolata</taxon>
        <taxon>Ciliophora</taxon>
        <taxon>Intramacronucleata</taxon>
        <taxon>Spirotrichea</taxon>
        <taxon>Stichotrichia</taxon>
        <taxon>Sporadotrichida</taxon>
        <taxon>Halteriidae</taxon>
        <taxon>Halteria</taxon>
    </lineage>
</organism>
<sequence>MRAVIMDRGGFSKTEDRLYAPREQQMNALDDLENIAYQGVGSPKSKQPPPAPFPNKYQKQLLNQEGSLNDSHISELLWAETFKPASFAGPNSFIINPFASAKEALIPQLAENNARFSMGSVSGRGIDFFHESDSDSGFSPQRNIGGVNQIEKMRLKPNPIQQLINEEKERELEVTIPLLQTLTQGCEVVDINSPQARESGNGYRRMNCKKQKETCRKEPLFPFEGKIDNIAY</sequence>
<reference evidence="1" key="1">
    <citation type="submission" date="2019-06" db="EMBL/GenBank/DDBJ databases">
        <authorList>
            <person name="Zheng W."/>
        </authorList>
    </citation>
    <scope>NUCLEOTIDE SEQUENCE</scope>
    <source>
        <strain evidence="1">QDHG01</strain>
    </source>
</reference>
<accession>A0A8J8P3Z5</accession>
<keyword evidence="2" id="KW-1185">Reference proteome</keyword>
<dbReference type="AlphaFoldDB" id="A0A8J8P3Z5"/>
<comment type="caution">
    <text evidence="1">The sequence shown here is derived from an EMBL/GenBank/DDBJ whole genome shotgun (WGS) entry which is preliminary data.</text>
</comment>
<proteinExistence type="predicted"/>